<evidence type="ECO:0000256" key="3">
    <source>
        <dbReference type="ARBA" id="ARBA00022483"/>
    </source>
</evidence>
<dbReference type="RefSeq" id="XP_029027962.1">
    <property type="nucleotide sequence ID" value="XM_029172129.3"/>
</dbReference>
<feature type="compositionally biased region" description="Basic residues" evidence="7">
    <location>
        <begin position="240"/>
        <end position="250"/>
    </location>
</feature>
<dbReference type="GO" id="GO:0005886">
    <property type="term" value="C:plasma membrane"/>
    <property type="evidence" value="ECO:0007669"/>
    <property type="project" value="UniProtKB-SubCell"/>
</dbReference>
<feature type="compositionally biased region" description="Low complexity" evidence="7">
    <location>
        <begin position="224"/>
        <end position="236"/>
    </location>
</feature>
<sequence>MFLLIFSDQHCRNANKCQILCSCVFVRAFVSMPCAFVHNGVVKEPLVATGICTCFLCVSLIVLRKLETVLSSGSPSDSKLKYLTGEWFYEAKSRRHTDKIHGSDIILASMKQRKAAGLDGSLRLERPRIPSSRAAESVPPSKPARCLEATQPQQINDAEKENVHSGFRSPRMQRHNPFNRASLIPVEPPESNMDTSPVWDQVSPNKELASPLKNPLRGELAQTSGGSLTSEGSSAGFRPVPKKRTFLPRRSHSETSDPGFDAQVRPEGVVPAPRTSLQRGSSGSSNQSRGRDEMPQRGAAAAYNKIPQPLSSAQDASNSHLEMNWKPPSPARDRGETFTENQSTQKAGDAQAQRECVGVKTVILPKDIFKDSGYENTGSVVREMESSTHSIVDPEPPVSYDLKFIDKTDQQAQYKSNPKHVFKLSTQVTSPTGDEDSIAKVLDWFSRSTDSSDWLKRQDDPGAAEISEKHAESNKIKYEESLRNDNGNIYRREEALEMERGQRQTNEALGVRDNKTQNEEMVADSRERRMQPQEVEDNDDDWQSPRICHQKSFWEKSNNGLKMLISKSVAPSDSEQKPAHQPAGKKEASVSKQHGVFNMPFGINSRNGSDQRIADNTDGLHLDVNMQHRPVVNTHDPTHDDLLNVQPKPQDRRSAEVSHASRPGPQSRTAVQSRGTPAQPNQQPVTSQVPEELTKTLSVPGLDVDVKPNDSPAPEKIGLSRNSLSMAFSLDENDGQVDAKRSICRQSSDVIMRMDREDEDPNMDQRASPQEGRAEKIKQLRSFWEQEMNKPTLYKDKPKVDGKVYHRANRARLNKRFTKSEYDLRSVGNDSDGDADDSNRNHPNFTVVPLNQRMESLSPSLNMSRSNFNTLRVFWDEAAAEARAPLSHDKPKSPKRKEPVSAHIQSPEFKWDESEVHSTVEKTRPAMKSSPPPQGRSRSPQSRSESRRSSKEFSKEKPTKSQMTSGRETRPAKGRKDSFSNSSGRSSLRRATSMFALCGPDEKGPLQVDVSPVQSQSRKERPIKDKGVLQRRSSEETETLTPLARAFVPRDYRHYLGMTDGTSVHASLAPAVREEGSEGRPHEFAPVRASTPVCSEERSSRKANRPSQRPLGANYSSSDTGQESAQSSTSDTRPSSRASSNRENDNETHNLVRKALKRAEARPRNLAKSMEDIASSSEWQERGQEPPADVRRTSDVSTIPLNSSSLFSDPDHLKKMSKSVPSFLQKEDADIDTDSTFEDHRGKLMMGRSMSNLTDSSGMASMSSLSGSVMTMYSGDFGNIDIQGNIQFSINYVQRLQEFHIFVAECRDLAAVDQKRARSDPYVKSYLVPDKDHLGKRKTSVKKKTLNPIFNEILRYRVRMDHLRTQTLILSVWHHDTFGRNSFLGEVDVDLSNWDLDHTQMNYLALKPRNILNLVPSNYRGEMRLAIRFLPQITRSEGLAKGTSNFGEIHIWVKDCKNLPLVRTTIDPYVKCFVLPDTSRKSRQKTRVLRRTANPVFNHTMVYDGIREVDLTEACVELTVWDRDRLAGNLLGGLRLGSGTGRSYGAAVDWMDSGSDEVALWERMMASPNEWIEGVLPLRTLNCAKTALK</sequence>
<accession>A0A6P7P646</accession>
<dbReference type="Proteomes" id="UP000515150">
    <property type="component" value="Chromosome 13"/>
</dbReference>
<name>A0A6P7P646_BETSP</name>
<feature type="region of interest" description="Disordered" evidence="7">
    <location>
        <begin position="569"/>
        <end position="592"/>
    </location>
</feature>
<evidence type="ECO:0000313" key="10">
    <source>
        <dbReference type="RefSeq" id="XP_029027962.1"/>
    </source>
</evidence>
<dbReference type="GO" id="GO:0006887">
    <property type="term" value="P:exocytosis"/>
    <property type="evidence" value="ECO:0007669"/>
    <property type="project" value="UniProtKB-KW"/>
</dbReference>
<keyword evidence="2" id="KW-1003">Cell membrane</keyword>
<dbReference type="CDD" id="cd08393">
    <property type="entry name" value="C2A_SLP-1_2"/>
    <property type="match status" value="1"/>
</dbReference>
<feature type="domain" description="C2" evidence="8">
    <location>
        <begin position="1429"/>
        <end position="1551"/>
    </location>
</feature>
<dbReference type="PROSITE" id="PS50004">
    <property type="entry name" value="C2"/>
    <property type="match status" value="2"/>
</dbReference>
<dbReference type="PANTHER" id="PTHR45716:SF5">
    <property type="entry name" value="SYNAPTOTAGMIN-LIKE PROTEIN 2"/>
    <property type="match status" value="1"/>
</dbReference>
<dbReference type="Gene3D" id="6.10.250.3000">
    <property type="match status" value="1"/>
</dbReference>
<keyword evidence="9" id="KW-1185">Reference proteome</keyword>
<dbReference type="InParanoid" id="A0A6P7P646"/>
<evidence type="ECO:0000256" key="5">
    <source>
        <dbReference type="ARBA" id="ARBA00023136"/>
    </source>
</evidence>
<dbReference type="Pfam" id="PF00168">
    <property type="entry name" value="C2"/>
    <property type="match status" value="2"/>
</dbReference>
<dbReference type="GO" id="GO:0070382">
    <property type="term" value="C:exocytic vesicle"/>
    <property type="evidence" value="ECO:0007669"/>
    <property type="project" value="TreeGrafter"/>
</dbReference>
<evidence type="ECO:0000256" key="4">
    <source>
        <dbReference type="ARBA" id="ARBA00022737"/>
    </source>
</evidence>
<evidence type="ECO:0000256" key="6">
    <source>
        <dbReference type="ARBA" id="ARBA00072164"/>
    </source>
</evidence>
<evidence type="ECO:0000256" key="1">
    <source>
        <dbReference type="ARBA" id="ARBA00004236"/>
    </source>
</evidence>
<feature type="compositionally biased region" description="Basic and acidic residues" evidence="7">
    <location>
        <begin position="574"/>
        <end position="589"/>
    </location>
</feature>
<comment type="subcellular location">
    <subcellularLocation>
        <location evidence="1">Cell membrane</location>
    </subcellularLocation>
</comment>
<feature type="region of interest" description="Disordered" evidence="7">
    <location>
        <begin position="883"/>
        <end position="1042"/>
    </location>
</feature>
<dbReference type="KEGG" id="bspl:114868488"/>
<feature type="compositionally biased region" description="Polar residues" evidence="7">
    <location>
        <begin position="309"/>
        <end position="321"/>
    </location>
</feature>
<dbReference type="FunFam" id="2.60.40.150:FF:000006">
    <property type="entry name" value="Synaptotagmin-like 5, isoform CRA_a"/>
    <property type="match status" value="1"/>
</dbReference>
<dbReference type="GeneID" id="114868488"/>
<dbReference type="CTD" id="572466"/>
<feature type="compositionally biased region" description="Low complexity" evidence="7">
    <location>
        <begin position="979"/>
        <end position="990"/>
    </location>
</feature>
<feature type="compositionally biased region" description="Basic and acidic residues" evidence="7">
    <location>
        <begin position="944"/>
        <end position="959"/>
    </location>
</feature>
<dbReference type="FunCoup" id="A0A6P7P646">
    <property type="interactions" value="314"/>
</dbReference>
<feature type="domain" description="C2" evidence="8">
    <location>
        <begin position="1282"/>
        <end position="1404"/>
    </location>
</feature>
<feature type="region of interest" description="Disordered" evidence="7">
    <location>
        <begin position="498"/>
        <end position="544"/>
    </location>
</feature>
<feature type="compositionally biased region" description="Basic and acidic residues" evidence="7">
    <location>
        <begin position="510"/>
        <end position="531"/>
    </location>
</feature>
<protein>
    <recommendedName>
        <fullName evidence="6">Synaptotagmin-like protein 2</fullName>
    </recommendedName>
</protein>
<feature type="compositionally biased region" description="Basic and acidic residues" evidence="7">
    <location>
        <begin position="1072"/>
        <end position="1085"/>
    </location>
</feature>
<keyword evidence="5" id="KW-0472">Membrane</keyword>
<feature type="compositionally biased region" description="Basic and acidic residues" evidence="7">
    <location>
        <begin position="886"/>
        <end position="900"/>
    </location>
</feature>
<feature type="compositionally biased region" description="Polar residues" evidence="7">
    <location>
        <begin position="1195"/>
        <end position="1207"/>
    </location>
</feature>
<evidence type="ECO:0000313" key="9">
    <source>
        <dbReference type="Proteomes" id="UP000515150"/>
    </source>
</evidence>
<feature type="region of interest" description="Disordered" evidence="7">
    <location>
        <begin position="597"/>
        <end position="616"/>
    </location>
</feature>
<feature type="compositionally biased region" description="Basic and acidic residues" evidence="7">
    <location>
        <begin position="1179"/>
        <end position="1194"/>
    </location>
</feature>
<feature type="compositionally biased region" description="Basic and acidic residues" evidence="7">
    <location>
        <begin position="967"/>
        <end position="978"/>
    </location>
</feature>
<feature type="region of interest" description="Disordered" evidence="7">
    <location>
        <begin position="824"/>
        <end position="847"/>
    </location>
</feature>
<reference evidence="10" key="1">
    <citation type="submission" date="2025-08" db="UniProtKB">
        <authorList>
            <consortium name="RefSeq"/>
        </authorList>
    </citation>
    <scope>IDENTIFICATION</scope>
</reference>
<dbReference type="GO" id="GO:0042043">
    <property type="term" value="F:neurexin family protein binding"/>
    <property type="evidence" value="ECO:0007669"/>
    <property type="project" value="TreeGrafter"/>
</dbReference>
<evidence type="ECO:0000256" key="2">
    <source>
        <dbReference type="ARBA" id="ARBA00022475"/>
    </source>
</evidence>
<dbReference type="InterPro" id="IPR043567">
    <property type="entry name" value="SYTL1-5_C2B"/>
</dbReference>
<dbReference type="PANTHER" id="PTHR45716">
    <property type="entry name" value="BITESIZE, ISOFORM I"/>
    <property type="match status" value="1"/>
</dbReference>
<dbReference type="SUPFAM" id="SSF49562">
    <property type="entry name" value="C2 domain (Calcium/lipid-binding domain, CaLB)"/>
    <property type="match status" value="2"/>
</dbReference>
<gene>
    <name evidence="10" type="primary">sytl2b</name>
</gene>
<feature type="compositionally biased region" description="Basic and acidic residues" evidence="7">
    <location>
        <begin position="453"/>
        <end position="471"/>
    </location>
</feature>
<feature type="compositionally biased region" description="Low complexity" evidence="7">
    <location>
        <begin position="276"/>
        <end position="288"/>
    </location>
</feature>
<feature type="compositionally biased region" description="Polar residues" evidence="7">
    <location>
        <begin position="664"/>
        <end position="689"/>
    </location>
</feature>
<keyword evidence="4" id="KW-0677">Repeat</keyword>
<dbReference type="Gene3D" id="2.60.40.150">
    <property type="entry name" value="C2 domain"/>
    <property type="match status" value="2"/>
</dbReference>
<feature type="region of interest" description="Disordered" evidence="7">
    <location>
        <begin position="1067"/>
        <end position="1212"/>
    </location>
</feature>
<keyword evidence="3" id="KW-0268">Exocytosis</keyword>
<feature type="compositionally biased region" description="Basic and acidic residues" evidence="7">
    <location>
        <begin position="1140"/>
        <end position="1150"/>
    </location>
</feature>
<feature type="region of interest" description="Disordered" evidence="7">
    <location>
        <begin position="451"/>
        <end position="471"/>
    </location>
</feature>
<feature type="region of interest" description="Disordered" evidence="7">
    <location>
        <begin position="119"/>
        <end position="352"/>
    </location>
</feature>
<dbReference type="InterPro" id="IPR035892">
    <property type="entry name" value="C2_domain_sf"/>
</dbReference>
<feature type="region of interest" description="Disordered" evidence="7">
    <location>
        <begin position="631"/>
        <end position="718"/>
    </location>
</feature>
<dbReference type="FunFam" id="2.60.40.150:FF:000040">
    <property type="entry name" value="synaptotagmin-like protein 2 isoform X2"/>
    <property type="match status" value="1"/>
</dbReference>
<evidence type="ECO:0000256" key="7">
    <source>
        <dbReference type="SAM" id="MobiDB-lite"/>
    </source>
</evidence>
<dbReference type="OrthoDB" id="195679at2759"/>
<feature type="compositionally biased region" description="Basic and acidic residues" evidence="7">
    <location>
        <begin position="909"/>
        <end position="924"/>
    </location>
</feature>
<organism evidence="9 10">
    <name type="scientific">Betta splendens</name>
    <name type="common">Siamese fighting fish</name>
    <dbReference type="NCBI Taxonomy" id="158456"/>
    <lineage>
        <taxon>Eukaryota</taxon>
        <taxon>Metazoa</taxon>
        <taxon>Chordata</taxon>
        <taxon>Craniata</taxon>
        <taxon>Vertebrata</taxon>
        <taxon>Euteleostomi</taxon>
        <taxon>Actinopterygii</taxon>
        <taxon>Neopterygii</taxon>
        <taxon>Teleostei</taxon>
        <taxon>Neoteleostei</taxon>
        <taxon>Acanthomorphata</taxon>
        <taxon>Anabantaria</taxon>
        <taxon>Anabantiformes</taxon>
        <taxon>Anabantoidei</taxon>
        <taxon>Osphronemidae</taxon>
        <taxon>Betta</taxon>
    </lineage>
</organism>
<dbReference type="CDD" id="cd04020">
    <property type="entry name" value="C2B_SLP_1-2-3-4"/>
    <property type="match status" value="1"/>
</dbReference>
<dbReference type="SMART" id="SM00239">
    <property type="entry name" value="C2"/>
    <property type="match status" value="2"/>
</dbReference>
<feature type="compositionally biased region" description="Basic and acidic residues" evidence="7">
    <location>
        <begin position="1017"/>
        <end position="1035"/>
    </location>
</feature>
<evidence type="ECO:0000259" key="8">
    <source>
        <dbReference type="PROSITE" id="PS50004"/>
    </source>
</evidence>
<feature type="compositionally biased region" description="Polar residues" evidence="7">
    <location>
        <begin position="1114"/>
        <end position="1139"/>
    </location>
</feature>
<proteinExistence type="predicted"/>
<dbReference type="InterPro" id="IPR000008">
    <property type="entry name" value="C2_dom"/>
</dbReference>